<keyword evidence="4" id="KW-1185">Reference proteome</keyword>
<dbReference type="Proteomes" id="UP000664466">
    <property type="component" value="Unassembled WGS sequence"/>
</dbReference>
<evidence type="ECO:0000313" key="4">
    <source>
        <dbReference type="Proteomes" id="UP000664466"/>
    </source>
</evidence>
<evidence type="ECO:0000259" key="1">
    <source>
        <dbReference type="Pfam" id="PF19078"/>
    </source>
</evidence>
<reference evidence="3" key="2">
    <citation type="submission" date="2021-04" db="EMBL/GenBank/DDBJ databases">
        <title>Complete Genome and methylome analysis of Thiothrix fructosivorans ATCC 49748.</title>
        <authorList>
            <person name="Fomenkov A."/>
            <person name="Sun L."/>
            <person name="Vincze T."/>
            <person name="Grabovich M.Y."/>
            <person name="Roberts R.J."/>
        </authorList>
    </citation>
    <scope>NUCLEOTIDE SEQUENCE</scope>
    <source>
        <strain evidence="3">ATCC 49748</strain>
    </source>
</reference>
<organism evidence="3">
    <name type="scientific">Thiothrix fructosivorans</name>
    <dbReference type="NCBI Taxonomy" id="111770"/>
    <lineage>
        <taxon>Bacteria</taxon>
        <taxon>Pseudomonadati</taxon>
        <taxon>Pseudomonadota</taxon>
        <taxon>Gammaproteobacteria</taxon>
        <taxon>Thiotrichales</taxon>
        <taxon>Thiotrichaceae</taxon>
        <taxon>Thiothrix</taxon>
    </lineage>
</organism>
<evidence type="ECO:0000313" key="2">
    <source>
        <dbReference type="EMBL" id="MBO0614339.1"/>
    </source>
</evidence>
<dbReference type="RefSeq" id="WP_207252076.1">
    <property type="nucleotide sequence ID" value="NZ_JAFMPM010000008.1"/>
</dbReference>
<feature type="domain" description="Bacterial Ig-like" evidence="1">
    <location>
        <begin position="445"/>
        <end position="528"/>
    </location>
</feature>
<accession>A0A8B0SDP8</accession>
<dbReference type="EMBL" id="CP072748">
    <property type="protein sequence ID" value="QTX09184.1"/>
    <property type="molecule type" value="Genomic_DNA"/>
</dbReference>
<dbReference type="AlphaFoldDB" id="A0A8B0SDP8"/>
<protein>
    <recommendedName>
        <fullName evidence="1">Bacterial Ig-like domain-containing protein</fullName>
    </recommendedName>
</protein>
<evidence type="ECO:0000313" key="3">
    <source>
        <dbReference type="EMBL" id="QTX09184.1"/>
    </source>
</evidence>
<dbReference type="EMBL" id="JAFMPM010000008">
    <property type="protein sequence ID" value="MBO0614339.1"/>
    <property type="molecule type" value="Genomic_DNA"/>
</dbReference>
<proteinExistence type="predicted"/>
<dbReference type="Pfam" id="PF19078">
    <property type="entry name" value="Big_12"/>
    <property type="match status" value="2"/>
</dbReference>
<reference evidence="2 4" key="1">
    <citation type="submission" date="2021-03" db="EMBL/GenBank/DDBJ databases">
        <title>Draft genome and methylome analysis of Thiotrix fructosivoruns ATCC 49748.</title>
        <authorList>
            <person name="Fomenkov A."/>
            <person name="Grabovich M.Y."/>
            <person name="Roberts R.J."/>
        </authorList>
    </citation>
    <scope>NUCLEOTIDE SEQUENCE [LARGE SCALE GENOMIC DNA]</scope>
    <source>
        <strain evidence="2 4">ATCC 49748</strain>
    </source>
</reference>
<sequence>MSISLVKDSGKTGDNLTNDAHINLGFDLANGAVTYTLKSIVKGKEKVIGKAGTSFDAKLLDDAGNFLLPATSKAGQYVLEVKQGEVASSLSFTVDNKLPSALKIAIANDTGKKSDKITNDATLKLTGLETGATVEWYNSTAKQWQTVATDLLTVDGKTTLLKTGDLLTGDFKGTLELRQVDAAGNAQKAATKVVLTYDTTAPEVLNSSVPSEADSIANGKSSVVRIISNEKLIGLDKSDFVVSNTALASVGAIKEVVQKDGTVAYDVTLTASKTGGGDVSLSFAKNAAVTDVAGNALNVAALAEEALAGFWIGNGNLQVSLVEDTGKAGDYITNNGDINISAIRSDSAIEFRIKANSESLPEGSIDWIDIEGLVIDGTSETISIESLYELANLSLENSPVDGWKDTIEFRQVNELTGKTSGSTALTFTYDNYADMFFGESPESDEVANGQSVVLQFTSDEKLAGFDKSDLMVTNAALASITGVKEQMVTEDDWVYWNYNVTVKAGATDGEVGVQFADSASITDLAGNEIDLAAIEPYLLFIV</sequence>
<dbReference type="InterPro" id="IPR044048">
    <property type="entry name" value="Big_12"/>
</dbReference>
<gene>
    <name evidence="3" type="ORF">J1836_011045</name>
    <name evidence="2" type="ORF">J1836_15660</name>
</gene>
<name>A0A8B0SDP8_9GAMM</name>
<feature type="domain" description="Bacterial Ig-like" evidence="1">
    <location>
        <begin position="198"/>
        <end position="296"/>
    </location>
</feature>